<evidence type="ECO:0000256" key="4">
    <source>
        <dbReference type="ARBA" id="ARBA00022692"/>
    </source>
</evidence>
<dbReference type="EMBL" id="MCGR01000038">
    <property type="protein sequence ID" value="ORY75313.1"/>
    <property type="molecule type" value="Genomic_DNA"/>
</dbReference>
<dbReference type="PANTHER" id="PTHR48022:SF37">
    <property type="entry name" value="MAJOR FACILITATOR SUPERFAMILY (MFS) PROFILE DOMAIN-CONTAINING PROTEIN-RELATED"/>
    <property type="match status" value="1"/>
</dbReference>
<evidence type="ECO:0000256" key="5">
    <source>
        <dbReference type="ARBA" id="ARBA00022989"/>
    </source>
</evidence>
<dbReference type="InterPro" id="IPR020846">
    <property type="entry name" value="MFS_dom"/>
</dbReference>
<dbReference type="InterPro" id="IPR003663">
    <property type="entry name" value="Sugar/inositol_transpt"/>
</dbReference>
<feature type="transmembrane region" description="Helical" evidence="9">
    <location>
        <begin position="423"/>
        <end position="441"/>
    </location>
</feature>
<evidence type="ECO:0000256" key="8">
    <source>
        <dbReference type="RuleBase" id="RU003346"/>
    </source>
</evidence>
<comment type="subcellular location">
    <subcellularLocation>
        <location evidence="1">Membrane</location>
        <topology evidence="1">Multi-pass membrane protein</topology>
    </subcellularLocation>
</comment>
<feature type="transmembrane region" description="Helical" evidence="9">
    <location>
        <begin position="46"/>
        <end position="70"/>
    </location>
</feature>
<dbReference type="GO" id="GO:0005351">
    <property type="term" value="F:carbohydrate:proton symporter activity"/>
    <property type="evidence" value="ECO:0007669"/>
    <property type="project" value="TreeGrafter"/>
</dbReference>
<feature type="transmembrane region" description="Helical" evidence="9">
    <location>
        <begin position="322"/>
        <end position="341"/>
    </location>
</feature>
<accession>A0A1Y2EUR4</accession>
<organism evidence="11 12">
    <name type="scientific">Leucosporidium creatinivorum</name>
    <dbReference type="NCBI Taxonomy" id="106004"/>
    <lineage>
        <taxon>Eukaryota</taxon>
        <taxon>Fungi</taxon>
        <taxon>Dikarya</taxon>
        <taxon>Basidiomycota</taxon>
        <taxon>Pucciniomycotina</taxon>
        <taxon>Microbotryomycetes</taxon>
        <taxon>Leucosporidiales</taxon>
        <taxon>Leucosporidium</taxon>
    </lineage>
</organism>
<dbReference type="PANTHER" id="PTHR48022">
    <property type="entry name" value="PLASTIDIC GLUCOSE TRANSPORTER 4"/>
    <property type="match status" value="1"/>
</dbReference>
<dbReference type="InterPro" id="IPR005829">
    <property type="entry name" value="Sugar_transporter_CS"/>
</dbReference>
<evidence type="ECO:0000313" key="12">
    <source>
        <dbReference type="Proteomes" id="UP000193467"/>
    </source>
</evidence>
<proteinExistence type="inferred from homology"/>
<dbReference type="OrthoDB" id="4142200at2759"/>
<keyword evidence="3 8" id="KW-0813">Transport</keyword>
<evidence type="ECO:0000256" key="2">
    <source>
        <dbReference type="ARBA" id="ARBA00010992"/>
    </source>
</evidence>
<dbReference type="Pfam" id="PF00083">
    <property type="entry name" value="Sugar_tr"/>
    <property type="match status" value="1"/>
</dbReference>
<protein>
    <submittedName>
        <fullName evidence="11">Putative high-affinity hexose transporter</fullName>
    </submittedName>
</protein>
<keyword evidence="6 9" id="KW-0472">Membrane</keyword>
<feature type="transmembrane region" description="Helical" evidence="9">
    <location>
        <begin position="77"/>
        <end position="98"/>
    </location>
</feature>
<dbReference type="SUPFAM" id="SSF103473">
    <property type="entry name" value="MFS general substrate transporter"/>
    <property type="match status" value="1"/>
</dbReference>
<evidence type="ECO:0000256" key="7">
    <source>
        <dbReference type="ARBA" id="ARBA00049119"/>
    </source>
</evidence>
<evidence type="ECO:0000313" key="11">
    <source>
        <dbReference type="EMBL" id="ORY75313.1"/>
    </source>
</evidence>
<feature type="transmembrane region" description="Helical" evidence="9">
    <location>
        <begin position="137"/>
        <end position="159"/>
    </location>
</feature>
<keyword evidence="12" id="KW-1185">Reference proteome</keyword>
<comment type="caution">
    <text evidence="11">The sequence shown here is derived from an EMBL/GenBank/DDBJ whole genome shotgun (WGS) entry which is preliminary data.</text>
</comment>
<dbReference type="NCBIfam" id="TIGR00879">
    <property type="entry name" value="SP"/>
    <property type="match status" value="1"/>
</dbReference>
<dbReference type="InterPro" id="IPR005828">
    <property type="entry name" value="MFS_sugar_transport-like"/>
</dbReference>
<evidence type="ECO:0000256" key="3">
    <source>
        <dbReference type="ARBA" id="ARBA00022448"/>
    </source>
</evidence>
<dbReference type="InParanoid" id="A0A1Y2EUR4"/>
<name>A0A1Y2EUR4_9BASI</name>
<feature type="transmembrane region" description="Helical" evidence="9">
    <location>
        <begin position="171"/>
        <end position="190"/>
    </location>
</feature>
<comment type="similarity">
    <text evidence="2 8">Belongs to the major facilitator superfamily. Sugar transporter (TC 2.A.1.1) family.</text>
</comment>
<dbReference type="PRINTS" id="PR00171">
    <property type="entry name" value="SUGRTRNSPORT"/>
</dbReference>
<evidence type="ECO:0000256" key="6">
    <source>
        <dbReference type="ARBA" id="ARBA00023136"/>
    </source>
</evidence>
<dbReference type="AlphaFoldDB" id="A0A1Y2EUR4"/>
<keyword evidence="4 9" id="KW-0812">Transmembrane</keyword>
<dbReference type="PROSITE" id="PS00217">
    <property type="entry name" value="SUGAR_TRANSPORT_2"/>
    <property type="match status" value="1"/>
</dbReference>
<dbReference type="FunFam" id="1.20.1250.20:FF:000134">
    <property type="entry name" value="MFS sugar transporter protein"/>
    <property type="match status" value="1"/>
</dbReference>
<evidence type="ECO:0000256" key="1">
    <source>
        <dbReference type="ARBA" id="ARBA00004141"/>
    </source>
</evidence>
<feature type="transmembrane region" description="Helical" evidence="9">
    <location>
        <begin position="361"/>
        <end position="380"/>
    </location>
</feature>
<sequence length="482" mass="52033">MGFSYAAFGCVAAAALSALSLGLDVGMISSTLVQPSFIAYFNEPSPAQIGGIVSAFSAGATVGAFGCAFIADRFGRIQGFFTGAIVVVLGCALQAGAVNVGMLIAGRLITGLGAGQLTAVLPVYASELAPASIRGALGGLQMVGIETAIFLATAIGYAFGTHYTGDIQWRAPLALQMLPVLLLVAVTFFLPESPRWLVQRGREEQAIKVLNRLHRSQGADFVQAEFLEIKAQLDAEKHHEEPSWKEIWTRKSYRKRIFLSCLLQWLAQLTGINCIQYYASTIFSLLGFSTTTSLALNLLYGAFGLLFTLFWVGIIDRLGRRPALIFSSLLAGAALLIQAVLSQVYLTKDVVPVNGLRAQVAMFYIFNLGFVCVGMLAWLIPAEMMPYNIRAKGTSISVANNNIAGIVVAQVSPIALSAISFKFFYVFVAADIVAAVCYFFLFPETSRLTLEQMNQVFGDMEIEPKVKGTEVWIDSVENKSMA</sequence>
<dbReference type="InterPro" id="IPR050360">
    <property type="entry name" value="MFS_Sugar_Transporters"/>
</dbReference>
<dbReference type="Proteomes" id="UP000193467">
    <property type="component" value="Unassembled WGS sequence"/>
</dbReference>
<reference evidence="11 12" key="1">
    <citation type="submission" date="2016-07" db="EMBL/GenBank/DDBJ databases">
        <title>Pervasive Adenine N6-methylation of Active Genes in Fungi.</title>
        <authorList>
            <consortium name="DOE Joint Genome Institute"/>
            <person name="Mondo S.J."/>
            <person name="Dannebaum R.O."/>
            <person name="Kuo R.C."/>
            <person name="Labutti K."/>
            <person name="Haridas S."/>
            <person name="Kuo A."/>
            <person name="Salamov A."/>
            <person name="Ahrendt S.R."/>
            <person name="Lipzen A."/>
            <person name="Sullivan W."/>
            <person name="Andreopoulos W.B."/>
            <person name="Clum A."/>
            <person name="Lindquist E."/>
            <person name="Daum C."/>
            <person name="Ramamoorthy G.K."/>
            <person name="Gryganskyi A."/>
            <person name="Culley D."/>
            <person name="Magnuson J.K."/>
            <person name="James T.Y."/>
            <person name="O'Malley M.A."/>
            <person name="Stajich J.E."/>
            <person name="Spatafora J.W."/>
            <person name="Visel A."/>
            <person name="Grigoriev I.V."/>
        </authorList>
    </citation>
    <scope>NUCLEOTIDE SEQUENCE [LARGE SCALE GENOMIC DNA]</scope>
    <source>
        <strain evidence="11 12">62-1032</strain>
    </source>
</reference>
<feature type="transmembrane region" description="Helical" evidence="9">
    <location>
        <begin position="104"/>
        <end position="125"/>
    </location>
</feature>
<evidence type="ECO:0000256" key="9">
    <source>
        <dbReference type="SAM" id="Phobius"/>
    </source>
</evidence>
<dbReference type="Gene3D" id="1.20.1250.20">
    <property type="entry name" value="MFS general substrate transporter like domains"/>
    <property type="match status" value="1"/>
</dbReference>
<evidence type="ECO:0000259" key="10">
    <source>
        <dbReference type="PROSITE" id="PS50850"/>
    </source>
</evidence>
<comment type="catalytic activity">
    <reaction evidence="7">
        <text>myo-inositol(out) + H(+)(out) = myo-inositol(in) + H(+)(in)</text>
        <dbReference type="Rhea" id="RHEA:60364"/>
        <dbReference type="ChEBI" id="CHEBI:15378"/>
        <dbReference type="ChEBI" id="CHEBI:17268"/>
    </reaction>
</comment>
<dbReference type="PROSITE" id="PS50850">
    <property type="entry name" value="MFS"/>
    <property type="match status" value="1"/>
</dbReference>
<keyword evidence="5 9" id="KW-1133">Transmembrane helix</keyword>
<feature type="domain" description="Major facilitator superfamily (MFS) profile" evidence="10">
    <location>
        <begin position="10"/>
        <end position="446"/>
    </location>
</feature>
<feature type="transmembrane region" description="Helical" evidence="9">
    <location>
        <begin position="298"/>
        <end position="315"/>
    </location>
</feature>
<dbReference type="GO" id="GO:0016020">
    <property type="term" value="C:membrane"/>
    <property type="evidence" value="ECO:0007669"/>
    <property type="project" value="UniProtKB-SubCell"/>
</dbReference>
<dbReference type="InterPro" id="IPR036259">
    <property type="entry name" value="MFS_trans_sf"/>
</dbReference>
<feature type="transmembrane region" description="Helical" evidence="9">
    <location>
        <begin position="257"/>
        <end position="278"/>
    </location>
</feature>
<gene>
    <name evidence="11" type="ORF">BCR35DRAFT_280837</name>
</gene>